<evidence type="ECO:0000313" key="3">
    <source>
        <dbReference type="Proteomes" id="UP000824890"/>
    </source>
</evidence>
<reference evidence="2 3" key="1">
    <citation type="submission" date="2021-05" db="EMBL/GenBank/DDBJ databases">
        <title>Genome Assembly of Synthetic Allotetraploid Brassica napus Reveals Homoeologous Exchanges between Subgenomes.</title>
        <authorList>
            <person name="Davis J.T."/>
        </authorList>
    </citation>
    <scope>NUCLEOTIDE SEQUENCE [LARGE SCALE GENOMIC DNA]</scope>
    <source>
        <strain evidence="3">cv. Da-Ae</strain>
        <tissue evidence="2">Seedling</tissue>
    </source>
</reference>
<keyword evidence="1" id="KW-0472">Membrane</keyword>
<sequence>TKPRGKKSVNLCEFLNKMKEKKTILNKIKKRNVEELKYPISDHYSPDQINQLIQSLEIIYSTCKRGVLMPYDQNMMCMGNNFQDPCLSNIQDYSVIPLELQESVSNYELNQLMPHETFIVVSWSVTLASLKILIPICLQAMLMRTDYFRHLLYHLSSSNLPNETLRFLAIYLIN</sequence>
<dbReference type="Proteomes" id="UP000824890">
    <property type="component" value="Unassembled WGS sequence"/>
</dbReference>
<keyword evidence="1" id="KW-1133">Transmembrane helix</keyword>
<comment type="caution">
    <text evidence="2">The sequence shown here is derived from an EMBL/GenBank/DDBJ whole genome shotgun (WGS) entry which is preliminary data.</text>
</comment>
<evidence type="ECO:0000256" key="1">
    <source>
        <dbReference type="SAM" id="Phobius"/>
    </source>
</evidence>
<accession>A0ABQ8DIT4</accession>
<feature type="transmembrane region" description="Helical" evidence="1">
    <location>
        <begin position="118"/>
        <end position="142"/>
    </location>
</feature>
<dbReference type="EMBL" id="JAGKQM010000004">
    <property type="protein sequence ID" value="KAH0929294.1"/>
    <property type="molecule type" value="Genomic_DNA"/>
</dbReference>
<feature type="non-terminal residue" evidence="2">
    <location>
        <position position="1"/>
    </location>
</feature>
<proteinExistence type="predicted"/>
<keyword evidence="3" id="KW-1185">Reference proteome</keyword>
<evidence type="ECO:0000313" key="2">
    <source>
        <dbReference type="EMBL" id="KAH0929294.1"/>
    </source>
</evidence>
<organism evidence="2 3">
    <name type="scientific">Brassica napus</name>
    <name type="common">Rape</name>
    <dbReference type="NCBI Taxonomy" id="3708"/>
    <lineage>
        <taxon>Eukaryota</taxon>
        <taxon>Viridiplantae</taxon>
        <taxon>Streptophyta</taxon>
        <taxon>Embryophyta</taxon>
        <taxon>Tracheophyta</taxon>
        <taxon>Spermatophyta</taxon>
        <taxon>Magnoliopsida</taxon>
        <taxon>eudicotyledons</taxon>
        <taxon>Gunneridae</taxon>
        <taxon>Pentapetalae</taxon>
        <taxon>rosids</taxon>
        <taxon>malvids</taxon>
        <taxon>Brassicales</taxon>
        <taxon>Brassicaceae</taxon>
        <taxon>Brassiceae</taxon>
        <taxon>Brassica</taxon>
    </lineage>
</organism>
<keyword evidence="1" id="KW-0812">Transmembrane</keyword>
<gene>
    <name evidence="2" type="ORF">HID58_015021</name>
</gene>
<protein>
    <submittedName>
        <fullName evidence="2">Uncharacterized protein</fullName>
    </submittedName>
</protein>
<name>A0ABQ8DIT4_BRANA</name>